<dbReference type="EMBL" id="FUWS01000003">
    <property type="protein sequence ID" value="SJZ75371.1"/>
    <property type="molecule type" value="Genomic_DNA"/>
</dbReference>
<feature type="transmembrane region" description="Helical" evidence="6">
    <location>
        <begin position="73"/>
        <end position="93"/>
    </location>
</feature>
<evidence type="ECO:0000313" key="9">
    <source>
        <dbReference type="Proteomes" id="UP000190637"/>
    </source>
</evidence>
<dbReference type="SUPFAM" id="SSF46548">
    <property type="entry name" value="alpha-helical ferredoxin"/>
    <property type="match status" value="1"/>
</dbReference>
<evidence type="ECO:0000256" key="1">
    <source>
        <dbReference type="ARBA" id="ARBA00022485"/>
    </source>
</evidence>
<dbReference type="InterPro" id="IPR009051">
    <property type="entry name" value="Helical_ferredxn"/>
</dbReference>
<feature type="transmembrane region" description="Helical" evidence="6">
    <location>
        <begin position="195"/>
        <end position="217"/>
    </location>
</feature>
<dbReference type="InterPro" id="IPR004017">
    <property type="entry name" value="Cys_rich_dom"/>
</dbReference>
<dbReference type="STRING" id="1122192.SAMN02745673_01320"/>
<proteinExistence type="predicted"/>
<keyword evidence="5" id="KW-0411">Iron-sulfur</keyword>
<dbReference type="PROSITE" id="PS51379">
    <property type="entry name" value="4FE4S_FER_2"/>
    <property type="match status" value="2"/>
</dbReference>
<organism evidence="8 9">
    <name type="scientific">Marinactinospora thermotolerans DSM 45154</name>
    <dbReference type="NCBI Taxonomy" id="1122192"/>
    <lineage>
        <taxon>Bacteria</taxon>
        <taxon>Bacillati</taxon>
        <taxon>Actinomycetota</taxon>
        <taxon>Actinomycetes</taxon>
        <taxon>Streptosporangiales</taxon>
        <taxon>Nocardiopsidaceae</taxon>
        <taxon>Marinactinospora</taxon>
    </lineage>
</organism>
<feature type="domain" description="4Fe-4S ferredoxin-type" evidence="7">
    <location>
        <begin position="375"/>
        <end position="405"/>
    </location>
</feature>
<dbReference type="InterPro" id="IPR051460">
    <property type="entry name" value="HdrC_iron-sulfur_subunit"/>
</dbReference>
<accession>A0A1T4N846</accession>
<evidence type="ECO:0000256" key="6">
    <source>
        <dbReference type="SAM" id="Phobius"/>
    </source>
</evidence>
<dbReference type="AlphaFoldDB" id="A0A1T4N846"/>
<evidence type="ECO:0000256" key="2">
    <source>
        <dbReference type="ARBA" id="ARBA00022723"/>
    </source>
</evidence>
<keyword evidence="1" id="KW-0004">4Fe-4S</keyword>
<dbReference type="Pfam" id="PF13187">
    <property type="entry name" value="Fer4_9"/>
    <property type="match status" value="1"/>
</dbReference>
<evidence type="ECO:0000256" key="4">
    <source>
        <dbReference type="ARBA" id="ARBA00023004"/>
    </source>
</evidence>
<keyword evidence="6" id="KW-1133">Transmembrane helix</keyword>
<dbReference type="PANTHER" id="PTHR43255">
    <property type="entry name" value="IRON-SULFUR-BINDING OXIDOREDUCTASE FADF-RELATED-RELATED"/>
    <property type="match status" value="1"/>
</dbReference>
<evidence type="ECO:0000256" key="3">
    <source>
        <dbReference type="ARBA" id="ARBA00023002"/>
    </source>
</evidence>
<dbReference type="Proteomes" id="UP000190637">
    <property type="component" value="Unassembled WGS sequence"/>
</dbReference>
<keyword evidence="2" id="KW-0479">Metal-binding</keyword>
<dbReference type="GO" id="GO:0005886">
    <property type="term" value="C:plasma membrane"/>
    <property type="evidence" value="ECO:0007669"/>
    <property type="project" value="TreeGrafter"/>
</dbReference>
<keyword evidence="4" id="KW-0408">Iron</keyword>
<dbReference type="InterPro" id="IPR017900">
    <property type="entry name" value="4Fe4S_Fe_S_CS"/>
</dbReference>
<keyword evidence="3" id="KW-0560">Oxidoreductase</keyword>
<name>A0A1T4N846_9ACTN</name>
<evidence type="ECO:0000313" key="8">
    <source>
        <dbReference type="EMBL" id="SJZ75371.1"/>
    </source>
</evidence>
<gene>
    <name evidence="8" type="ORF">SAMN02745673_01320</name>
</gene>
<keyword evidence="6" id="KW-0472">Membrane</keyword>
<evidence type="ECO:0000256" key="5">
    <source>
        <dbReference type="ARBA" id="ARBA00023014"/>
    </source>
</evidence>
<feature type="transmembrane region" description="Helical" evidence="6">
    <location>
        <begin position="113"/>
        <end position="135"/>
    </location>
</feature>
<protein>
    <submittedName>
        <fullName evidence="8">Fe-S oxidoreductase</fullName>
    </submittedName>
</protein>
<sequence>MDAVKWGLVIFTLAISAAGWGMFVYAVAQIVRHVRLGKPAPDRFGPFWPRLKTMLVETVGHTRMLKWSVIGVAHWWVAFGFLLLVPTLAQAYGQLFDPEFVLPIIGHFAPFEFIVELFSWATLIAIVVLIAIRQISHPRRLGRASRFEGSNFPRAYFVEFVIVAIPVLVLLLRGMEGALQGVDSYNLHYALSYPLVLAFSGAPTAALETGILVAAALKIIISMTWMIVLARNLTMGVAWHRFAAFFNIYFKRNADGSPALGPAKQMLNKDGQPLDFEEADPDEDPFGVGKIEDFTWKGLLDFTTCTECGRCQSQCPAWNTGKPLSPKKLVMDLRDHAYAKAPYLMQGITEETPDIHDDVLALLGKPLVGTEEEGGVIHPDVLWSCTNCGACVEQCPVDIEHIDHILDMRRYQVMIESSFPSEASTLLKNLENKGNPWGMSEQKRLDWVEELDFEVPVVEDKLPEGTEYLFWVGCAGALEDRAKKTTKAIAELLHMAGVKFAVLGGMEACSGDPARRLGMEFVFQMLAQQNVETLNEVGATKIVASCPHCFNTLGNEYPQLGGDYDVVHHSQLLARLVEEGRLTPVQPIEENITYHDPCFLGRHNKVYTPPREIMAQVPGIKTVEMHRHKERGFCCGAGGARMWMEERIGKRINTERVDEALTTNPDTVSTACPFCQVMLGDAINEKKSKGEAKETLEVVDVSQLLLRSVKGESPAAGEPVRENA</sequence>
<feature type="transmembrane region" description="Helical" evidence="6">
    <location>
        <begin position="156"/>
        <end position="175"/>
    </location>
</feature>
<keyword evidence="9" id="KW-1185">Reference proteome</keyword>
<dbReference type="GO" id="GO:0046872">
    <property type="term" value="F:metal ion binding"/>
    <property type="evidence" value="ECO:0007669"/>
    <property type="project" value="UniProtKB-KW"/>
</dbReference>
<feature type="transmembrane region" description="Helical" evidence="6">
    <location>
        <begin position="6"/>
        <end position="28"/>
    </location>
</feature>
<feature type="domain" description="4Fe-4S ferredoxin-type" evidence="7">
    <location>
        <begin position="296"/>
        <end position="326"/>
    </location>
</feature>
<evidence type="ECO:0000259" key="7">
    <source>
        <dbReference type="PROSITE" id="PS51379"/>
    </source>
</evidence>
<dbReference type="InterPro" id="IPR017896">
    <property type="entry name" value="4Fe4S_Fe-S-bd"/>
</dbReference>
<dbReference type="PROSITE" id="PS00198">
    <property type="entry name" value="4FE4S_FER_1"/>
    <property type="match status" value="1"/>
</dbReference>
<dbReference type="GO" id="GO:0016491">
    <property type="term" value="F:oxidoreductase activity"/>
    <property type="evidence" value="ECO:0007669"/>
    <property type="project" value="UniProtKB-KW"/>
</dbReference>
<keyword evidence="6" id="KW-0812">Transmembrane</keyword>
<dbReference type="Gene3D" id="1.10.1060.10">
    <property type="entry name" value="Alpha-helical ferredoxin"/>
    <property type="match status" value="1"/>
</dbReference>
<reference evidence="8 9" key="1">
    <citation type="submission" date="2017-02" db="EMBL/GenBank/DDBJ databases">
        <authorList>
            <person name="Peterson S.W."/>
        </authorList>
    </citation>
    <scope>NUCLEOTIDE SEQUENCE [LARGE SCALE GENOMIC DNA]</scope>
    <source>
        <strain evidence="8 9">DSM 45154</strain>
    </source>
</reference>
<feature type="transmembrane region" description="Helical" evidence="6">
    <location>
        <begin position="229"/>
        <end position="250"/>
    </location>
</feature>
<dbReference type="GO" id="GO:0051539">
    <property type="term" value="F:4 iron, 4 sulfur cluster binding"/>
    <property type="evidence" value="ECO:0007669"/>
    <property type="project" value="UniProtKB-KW"/>
</dbReference>
<dbReference type="Pfam" id="PF02754">
    <property type="entry name" value="CCG"/>
    <property type="match status" value="2"/>
</dbReference>
<dbReference type="PANTHER" id="PTHR43255:SF1">
    <property type="entry name" value="IRON-SULFUR-BINDING OXIDOREDUCTASE FADF-RELATED"/>
    <property type="match status" value="1"/>
</dbReference>